<dbReference type="GO" id="GO:0031982">
    <property type="term" value="C:vesicle"/>
    <property type="evidence" value="ECO:0000318"/>
    <property type="project" value="GO_Central"/>
</dbReference>
<comment type="caution">
    <text evidence="4">The sequence shown here is derived from an EMBL/GenBank/DDBJ whole genome shotgun (WGS) entry which is preliminary data.</text>
</comment>
<feature type="compositionally biased region" description="Basic residues" evidence="2">
    <location>
        <begin position="15"/>
        <end position="24"/>
    </location>
</feature>
<feature type="compositionally biased region" description="Polar residues" evidence="2">
    <location>
        <begin position="28"/>
        <end position="49"/>
    </location>
</feature>
<feature type="compositionally biased region" description="Basic and acidic residues" evidence="2">
    <location>
        <begin position="896"/>
        <end position="1000"/>
    </location>
</feature>
<dbReference type="GO" id="GO:0030276">
    <property type="term" value="F:clathrin binding"/>
    <property type="evidence" value="ECO:0000318"/>
    <property type="project" value="GO_Central"/>
</dbReference>
<feature type="domain" description="J" evidence="3">
    <location>
        <begin position="1222"/>
        <end position="1286"/>
    </location>
</feature>
<dbReference type="PROSITE" id="PS50076">
    <property type="entry name" value="DNAJ_2"/>
    <property type="match status" value="1"/>
</dbReference>
<feature type="compositionally biased region" description="Basic and acidic residues" evidence="2">
    <location>
        <begin position="523"/>
        <end position="539"/>
    </location>
</feature>
<feature type="region of interest" description="Disordered" evidence="2">
    <location>
        <begin position="883"/>
        <end position="1000"/>
    </location>
</feature>
<feature type="region of interest" description="Disordered" evidence="2">
    <location>
        <begin position="1"/>
        <end position="49"/>
    </location>
</feature>
<feature type="region of interest" description="Disordered" evidence="2">
    <location>
        <begin position="137"/>
        <end position="187"/>
    </location>
</feature>
<feature type="compositionally biased region" description="Basic and acidic residues" evidence="2">
    <location>
        <begin position="1142"/>
        <end position="1157"/>
    </location>
</feature>
<evidence type="ECO:0000256" key="1">
    <source>
        <dbReference type="SAM" id="Coils"/>
    </source>
</evidence>
<dbReference type="Proteomes" id="UP000036987">
    <property type="component" value="Unassembled WGS sequence"/>
</dbReference>
<feature type="compositionally biased region" description="Basic and acidic residues" evidence="2">
    <location>
        <begin position="1165"/>
        <end position="1182"/>
    </location>
</feature>
<dbReference type="InterPro" id="IPR036869">
    <property type="entry name" value="J_dom_sf"/>
</dbReference>
<name>A0A0K9Q4C1_ZOSMR</name>
<protein>
    <recommendedName>
        <fullName evidence="3">J domain-containing protein</fullName>
    </recommendedName>
</protein>
<feature type="compositionally biased region" description="Basic and acidic residues" evidence="2">
    <location>
        <begin position="1091"/>
        <end position="1121"/>
    </location>
</feature>
<feature type="compositionally biased region" description="Polar residues" evidence="2">
    <location>
        <begin position="137"/>
        <end position="154"/>
    </location>
</feature>
<gene>
    <name evidence="4" type="ORF">ZOSMA_115G00080</name>
</gene>
<feature type="compositionally biased region" description="Polar residues" evidence="2">
    <location>
        <begin position="1122"/>
        <end position="1135"/>
    </location>
</feature>
<feature type="region of interest" description="Disordered" evidence="2">
    <location>
        <begin position="753"/>
        <end position="773"/>
    </location>
</feature>
<dbReference type="EMBL" id="LFYR01000176">
    <property type="protein sequence ID" value="KMZ75372.1"/>
    <property type="molecule type" value="Genomic_DNA"/>
</dbReference>
<sequence length="1286" mass="146931">MQSPAYFNQKELHQQRRRRSHRPQTHQNSGQKDQQQQTSTDPKSFSPIKTSDYGEIFGGYSYSIPVLDLPPVPCADAGSGTSCFRSSVPIDLVDIFGGFADSRFGVPYEEILNHGTSASSLNGGLDKETKHDVFQSSQASNLNGGSGIKSSQANGVAAKKGFDRSGDNPNVEDTSANEQYHSCSSSDESEFDCPGAVKLEDTCSVHSASSLTSSPSSAKSPKGISHQQQKMSEFDTSVTSKKTTSANPPISMIKNDHKHDQLYVKSFSNSSKSSSVSDKAYTNTRFITVSDINLRTQPSAVPPPARPPPRVCNSEGGIKAESFKPTVKADAYCLDKNVYKASSNKETKSILSATGSSRAAPFFNMDTDVGSEAAASLAAMREAMEQAQARLKSAKVSMERKKESLQNWKKTITKVKERKLNETVPVMEINNQMISQETSENDRRPKIISVGNVVPDLEANERYFDLAEESLRRKNTKEIDPTQVSYIQDEREGKWKVKDQFFELVNNDNKSTGVHQIFEDDSNDKNSKAYPKPKADKSDKKMIKLAPELKTNDFVFAGTGNYEVNHRDAKLNEGSNVCAVEETKEILETIPDEYSQENDEKEDAILSEVLLDDQTQLHDDKRQLHEDDKKESDKFYTRLNEISETSGTNVFSESKMEVRKSTCFEEIDAHKEFVKVVDTTSNESISSDYNDNKLNASRSLLHPHQNEQGIEPQHESYIREHANHLELTYACEEDESGIKIKNHHAEDHLMQSGHDKSEFKPMGSGKIEDCSSKQNEENMHTVDENEAIIEKSRWKYFCDKIIKEAQQGDGEEHVPSKLDDEHNIKANIDTRHCDDNMVYEVASNRQENISMKGAAQVVLQSAVTEKELDDSCRNTLVDRNVESEKDKSSVAAFTSEESRRDKMVERELEEEMARKQEERSMKQEEEIAKKLEEERTRKLEEEIAREEEKERIRKQEEEIAGEEEKERIRKQEERIRKQEEERTRKLEEERTRKLEEERTRKLEEEEMIRKLEEENERKREREREIIDSRRRVAAEKAAVDRANFEARQRAFLDIREKAIAGAIRAEKIKKEARMRAERAAVEKATAEVRQRAAEKSIQDAREREEQERIRNTIYREGRDQQRNYSGARQNSQNGSDVYPGRNESETPMRQKARLERTKRTHDRAKRALEEKNKRDVMSQREVDERQRISSTLDADIRRWSNGKEGNLRALLSTLQYILGPESKWKPISLTEIITASAVKTAYKKSTLCVHPDKLQQRNASVRDKYVAEKVFELLTNAWYKFNSEER</sequence>
<accession>A0A0K9Q4C1</accession>
<evidence type="ECO:0000313" key="5">
    <source>
        <dbReference type="Proteomes" id="UP000036987"/>
    </source>
</evidence>
<dbReference type="OrthoDB" id="1717591at2759"/>
<dbReference type="GO" id="GO:0005783">
    <property type="term" value="C:endoplasmic reticulum"/>
    <property type="evidence" value="ECO:0007669"/>
    <property type="project" value="UniProtKB-ARBA"/>
</dbReference>
<feature type="coiled-coil region" evidence="1">
    <location>
        <begin position="377"/>
        <end position="418"/>
    </location>
</feature>
<feature type="compositionally biased region" description="Polar residues" evidence="2">
    <location>
        <begin position="226"/>
        <end position="248"/>
    </location>
</feature>
<feature type="compositionally biased region" description="Polar residues" evidence="2">
    <location>
        <begin position="167"/>
        <end position="181"/>
    </location>
</feature>
<dbReference type="PANTHER" id="PTHR23172">
    <property type="entry name" value="AUXILIN/CYCLIN G-ASSOCIATED KINASE-RELATED"/>
    <property type="match status" value="1"/>
</dbReference>
<dbReference type="SUPFAM" id="SSF46565">
    <property type="entry name" value="Chaperone J-domain"/>
    <property type="match status" value="1"/>
</dbReference>
<dbReference type="GO" id="GO:0072583">
    <property type="term" value="P:clathrin-dependent endocytosis"/>
    <property type="evidence" value="ECO:0000318"/>
    <property type="project" value="GO_Central"/>
</dbReference>
<organism evidence="4 5">
    <name type="scientific">Zostera marina</name>
    <name type="common">Eelgrass</name>
    <dbReference type="NCBI Taxonomy" id="29655"/>
    <lineage>
        <taxon>Eukaryota</taxon>
        <taxon>Viridiplantae</taxon>
        <taxon>Streptophyta</taxon>
        <taxon>Embryophyta</taxon>
        <taxon>Tracheophyta</taxon>
        <taxon>Spermatophyta</taxon>
        <taxon>Magnoliopsida</taxon>
        <taxon>Liliopsida</taxon>
        <taxon>Zosteraceae</taxon>
        <taxon>Zostera</taxon>
    </lineage>
</organism>
<dbReference type="PANTHER" id="PTHR23172:SF87">
    <property type="entry name" value="CHAPERONE DNAJ-DOMAIN SUPERFAMILY PROTEIN"/>
    <property type="match status" value="1"/>
</dbReference>
<keyword evidence="1" id="KW-0175">Coiled coil</keyword>
<dbReference type="GO" id="GO:0072318">
    <property type="term" value="P:clathrin coat disassembly"/>
    <property type="evidence" value="ECO:0000318"/>
    <property type="project" value="GO_Central"/>
</dbReference>
<reference evidence="5" key="1">
    <citation type="journal article" date="2016" name="Nature">
        <title>The genome of the seagrass Zostera marina reveals angiosperm adaptation to the sea.</title>
        <authorList>
            <person name="Olsen J.L."/>
            <person name="Rouze P."/>
            <person name="Verhelst B."/>
            <person name="Lin Y.-C."/>
            <person name="Bayer T."/>
            <person name="Collen J."/>
            <person name="Dattolo E."/>
            <person name="De Paoli E."/>
            <person name="Dittami S."/>
            <person name="Maumus F."/>
            <person name="Michel G."/>
            <person name="Kersting A."/>
            <person name="Lauritano C."/>
            <person name="Lohaus R."/>
            <person name="Toepel M."/>
            <person name="Tonon T."/>
            <person name="Vanneste K."/>
            <person name="Amirebrahimi M."/>
            <person name="Brakel J."/>
            <person name="Bostroem C."/>
            <person name="Chovatia M."/>
            <person name="Grimwood J."/>
            <person name="Jenkins J.W."/>
            <person name="Jueterbock A."/>
            <person name="Mraz A."/>
            <person name="Stam W.T."/>
            <person name="Tice H."/>
            <person name="Bornberg-Bauer E."/>
            <person name="Green P.J."/>
            <person name="Pearson G.A."/>
            <person name="Procaccini G."/>
            <person name="Duarte C.M."/>
            <person name="Schmutz J."/>
            <person name="Reusch T.B.H."/>
            <person name="Van de Peer Y."/>
        </authorList>
    </citation>
    <scope>NUCLEOTIDE SEQUENCE [LARGE SCALE GENOMIC DNA]</scope>
    <source>
        <strain evidence="5">cv. Finnish</strain>
    </source>
</reference>
<feature type="compositionally biased region" description="Low complexity" evidence="2">
    <location>
        <begin position="207"/>
        <end position="225"/>
    </location>
</feature>
<dbReference type="Gene3D" id="1.10.287.110">
    <property type="entry name" value="DnaJ domain"/>
    <property type="match status" value="1"/>
</dbReference>
<dbReference type="OMA" id="YIREHAN"/>
<dbReference type="GO" id="GO:0005737">
    <property type="term" value="C:cytoplasm"/>
    <property type="evidence" value="ECO:0000318"/>
    <property type="project" value="GO_Central"/>
</dbReference>
<dbReference type="InterPro" id="IPR001623">
    <property type="entry name" value="DnaJ_domain"/>
</dbReference>
<evidence type="ECO:0000259" key="3">
    <source>
        <dbReference type="PROSITE" id="PS50076"/>
    </source>
</evidence>
<dbReference type="STRING" id="29655.A0A0K9Q4C1"/>
<proteinExistence type="predicted"/>
<feature type="region of interest" description="Disordered" evidence="2">
    <location>
        <begin position="513"/>
        <end position="539"/>
    </location>
</feature>
<evidence type="ECO:0000256" key="2">
    <source>
        <dbReference type="SAM" id="MobiDB-lite"/>
    </source>
</evidence>
<feature type="region of interest" description="Disordered" evidence="2">
    <location>
        <begin position="207"/>
        <end position="253"/>
    </location>
</feature>
<evidence type="ECO:0000313" key="4">
    <source>
        <dbReference type="EMBL" id="KMZ75372.1"/>
    </source>
</evidence>
<keyword evidence="5" id="KW-1185">Reference proteome</keyword>
<feature type="region of interest" description="Disordered" evidence="2">
    <location>
        <begin position="1091"/>
        <end position="1182"/>
    </location>
</feature>